<comment type="caution">
    <text evidence="2">The sequence shown here is derived from an EMBL/GenBank/DDBJ whole genome shotgun (WGS) entry which is preliminary data.</text>
</comment>
<feature type="region of interest" description="Disordered" evidence="1">
    <location>
        <begin position="1"/>
        <end position="22"/>
    </location>
</feature>
<evidence type="ECO:0000256" key="1">
    <source>
        <dbReference type="SAM" id="MobiDB-lite"/>
    </source>
</evidence>
<feature type="compositionally biased region" description="Basic and acidic residues" evidence="1">
    <location>
        <begin position="290"/>
        <end position="301"/>
    </location>
</feature>
<dbReference type="OrthoDB" id="8062037at2759"/>
<dbReference type="Proteomes" id="UP000724874">
    <property type="component" value="Unassembled WGS sequence"/>
</dbReference>
<name>A0A9P5TRD6_GYMJU</name>
<proteinExistence type="predicted"/>
<accession>A0A9P5TRD6</accession>
<gene>
    <name evidence="2" type="ORF">CPB84DRAFT_1770028</name>
</gene>
<keyword evidence="3" id="KW-1185">Reference proteome</keyword>
<feature type="compositionally biased region" description="Polar residues" evidence="1">
    <location>
        <begin position="276"/>
        <end position="285"/>
    </location>
</feature>
<evidence type="ECO:0000313" key="3">
    <source>
        <dbReference type="Proteomes" id="UP000724874"/>
    </source>
</evidence>
<feature type="compositionally biased region" description="Polar residues" evidence="1">
    <location>
        <begin position="159"/>
        <end position="178"/>
    </location>
</feature>
<organism evidence="2 3">
    <name type="scientific">Gymnopilus junonius</name>
    <name type="common">Spectacular rustgill mushroom</name>
    <name type="synonym">Gymnopilus spectabilis subsp. junonius</name>
    <dbReference type="NCBI Taxonomy" id="109634"/>
    <lineage>
        <taxon>Eukaryota</taxon>
        <taxon>Fungi</taxon>
        <taxon>Dikarya</taxon>
        <taxon>Basidiomycota</taxon>
        <taxon>Agaricomycotina</taxon>
        <taxon>Agaricomycetes</taxon>
        <taxon>Agaricomycetidae</taxon>
        <taxon>Agaricales</taxon>
        <taxon>Agaricineae</taxon>
        <taxon>Hymenogastraceae</taxon>
        <taxon>Gymnopilus</taxon>
    </lineage>
</organism>
<feature type="region of interest" description="Disordered" evidence="1">
    <location>
        <begin position="159"/>
        <end position="428"/>
    </location>
</feature>
<sequence length="584" mass="67222">MRLPKFEPPAVPGPFPELSGTISGVLDPEQPSRLLRTPQSILSFASFDPEVALPHGLSRLSNLSLNDEGRCCAKRIVIETIPGRGSFWRWVPTARKRDHVFDEGTFPRLVDVCGKTYLISQDQWDIYKLDPCYDCFVDDFSRRSVITKRDPADYEAFFSSSTKSATEDTPQEPQTSEFSAPDGYDDKMAVDDEDASYIPPSPSKLNSPHRQRSPLFDFTSATSSSFEKPKTKRAANASFQSLRDREDEENEYFKADSHNRNTKSYAPKIKKRARTLSPSSSSRILHNQRMKREKDKQTRWEAKRRRVPQSYFQGNGPQCPDIPEDSEGEDADLDNSHETPDSESGEESEGQRLTRLEESRRKMAELNADRARQRQREQHDRVEEPMRRARTEEPRQSAQVKERGRQEEARRRREETAKQQQQARQRRAALLERAERERMSRHGQWSSGPWSTVRALERYASVSAFFDKAKFSEENLPLTWIDVPWPVLLRPSHITLDGLKDIEAAKENVDQFFLAAKLTIRGQQYKDFVRNCLQRLHSDRWSSRRLEEAIIDAAERKRITDARNHVAGLVGSVYEVAKLEAAST</sequence>
<feature type="compositionally biased region" description="Acidic residues" evidence="1">
    <location>
        <begin position="322"/>
        <end position="333"/>
    </location>
</feature>
<reference evidence="2" key="1">
    <citation type="submission" date="2020-11" db="EMBL/GenBank/DDBJ databases">
        <authorList>
            <consortium name="DOE Joint Genome Institute"/>
            <person name="Ahrendt S."/>
            <person name="Riley R."/>
            <person name="Andreopoulos W."/>
            <person name="LaButti K."/>
            <person name="Pangilinan J."/>
            <person name="Ruiz-duenas F.J."/>
            <person name="Barrasa J.M."/>
            <person name="Sanchez-Garcia M."/>
            <person name="Camarero S."/>
            <person name="Miyauchi S."/>
            <person name="Serrano A."/>
            <person name="Linde D."/>
            <person name="Babiker R."/>
            <person name="Drula E."/>
            <person name="Ayuso-Fernandez I."/>
            <person name="Pacheco R."/>
            <person name="Padilla G."/>
            <person name="Ferreira P."/>
            <person name="Barriuso J."/>
            <person name="Kellner H."/>
            <person name="Castanera R."/>
            <person name="Alfaro M."/>
            <person name="Ramirez L."/>
            <person name="Pisabarro A.G."/>
            <person name="Kuo A."/>
            <person name="Tritt A."/>
            <person name="Lipzen A."/>
            <person name="He G."/>
            <person name="Yan M."/>
            <person name="Ng V."/>
            <person name="Cullen D."/>
            <person name="Martin F."/>
            <person name="Rosso M.-N."/>
            <person name="Henrissat B."/>
            <person name="Hibbett D."/>
            <person name="Martinez A.T."/>
            <person name="Grigoriev I.V."/>
        </authorList>
    </citation>
    <scope>NUCLEOTIDE SEQUENCE</scope>
    <source>
        <strain evidence="2">AH 44721</strain>
    </source>
</reference>
<protein>
    <submittedName>
        <fullName evidence="2">Uncharacterized protein</fullName>
    </submittedName>
</protein>
<dbReference type="EMBL" id="JADNYJ010000018">
    <property type="protein sequence ID" value="KAF8906536.1"/>
    <property type="molecule type" value="Genomic_DNA"/>
</dbReference>
<dbReference type="AlphaFoldDB" id="A0A9P5TRD6"/>
<evidence type="ECO:0000313" key="2">
    <source>
        <dbReference type="EMBL" id="KAF8906536.1"/>
    </source>
</evidence>
<feature type="compositionally biased region" description="Basic and acidic residues" evidence="1">
    <location>
        <begin position="349"/>
        <end position="417"/>
    </location>
</feature>
<feature type="compositionally biased region" description="Pro residues" evidence="1">
    <location>
        <begin position="1"/>
        <end position="15"/>
    </location>
</feature>